<feature type="compositionally biased region" description="Polar residues" evidence="1">
    <location>
        <begin position="35"/>
        <end position="47"/>
    </location>
</feature>
<name>A0A0C2ZAR8_9AGAM</name>
<dbReference type="AlphaFoldDB" id="A0A0C2ZAR8"/>
<feature type="compositionally biased region" description="Polar residues" evidence="1">
    <location>
        <begin position="126"/>
        <end position="140"/>
    </location>
</feature>
<organism evidence="2 3">
    <name type="scientific">Scleroderma citrinum Foug A</name>
    <dbReference type="NCBI Taxonomy" id="1036808"/>
    <lineage>
        <taxon>Eukaryota</taxon>
        <taxon>Fungi</taxon>
        <taxon>Dikarya</taxon>
        <taxon>Basidiomycota</taxon>
        <taxon>Agaricomycotina</taxon>
        <taxon>Agaricomycetes</taxon>
        <taxon>Agaricomycetidae</taxon>
        <taxon>Boletales</taxon>
        <taxon>Sclerodermatineae</taxon>
        <taxon>Sclerodermataceae</taxon>
        <taxon>Scleroderma</taxon>
    </lineage>
</organism>
<feature type="region of interest" description="Disordered" evidence="1">
    <location>
        <begin position="124"/>
        <end position="145"/>
    </location>
</feature>
<accession>A0A0C2ZAR8</accession>
<dbReference type="InParanoid" id="A0A0C2ZAR8"/>
<reference evidence="3" key="2">
    <citation type="submission" date="2015-01" db="EMBL/GenBank/DDBJ databases">
        <title>Evolutionary Origins and Diversification of the Mycorrhizal Mutualists.</title>
        <authorList>
            <consortium name="DOE Joint Genome Institute"/>
            <consortium name="Mycorrhizal Genomics Consortium"/>
            <person name="Kohler A."/>
            <person name="Kuo A."/>
            <person name="Nagy L.G."/>
            <person name="Floudas D."/>
            <person name="Copeland A."/>
            <person name="Barry K.W."/>
            <person name="Cichocki N."/>
            <person name="Veneault-Fourrey C."/>
            <person name="LaButti K."/>
            <person name="Lindquist E.A."/>
            <person name="Lipzen A."/>
            <person name="Lundell T."/>
            <person name="Morin E."/>
            <person name="Murat C."/>
            <person name="Riley R."/>
            <person name="Ohm R."/>
            <person name="Sun H."/>
            <person name="Tunlid A."/>
            <person name="Henrissat B."/>
            <person name="Grigoriev I.V."/>
            <person name="Hibbett D.S."/>
            <person name="Martin F."/>
        </authorList>
    </citation>
    <scope>NUCLEOTIDE SEQUENCE [LARGE SCALE GENOMIC DNA]</scope>
    <source>
        <strain evidence="3">Foug A</strain>
    </source>
</reference>
<proteinExistence type="predicted"/>
<reference evidence="2 3" key="1">
    <citation type="submission" date="2014-04" db="EMBL/GenBank/DDBJ databases">
        <authorList>
            <consortium name="DOE Joint Genome Institute"/>
            <person name="Kuo A."/>
            <person name="Kohler A."/>
            <person name="Nagy L.G."/>
            <person name="Floudas D."/>
            <person name="Copeland A."/>
            <person name="Barry K.W."/>
            <person name="Cichocki N."/>
            <person name="Veneault-Fourrey C."/>
            <person name="LaButti K."/>
            <person name="Lindquist E.A."/>
            <person name="Lipzen A."/>
            <person name="Lundell T."/>
            <person name="Morin E."/>
            <person name="Murat C."/>
            <person name="Sun H."/>
            <person name="Tunlid A."/>
            <person name="Henrissat B."/>
            <person name="Grigoriev I.V."/>
            <person name="Hibbett D.S."/>
            <person name="Martin F."/>
            <person name="Nordberg H.P."/>
            <person name="Cantor M.N."/>
            <person name="Hua S.X."/>
        </authorList>
    </citation>
    <scope>NUCLEOTIDE SEQUENCE [LARGE SCALE GENOMIC DNA]</scope>
    <source>
        <strain evidence="2 3">Foug A</strain>
    </source>
</reference>
<sequence length="638" mass="70355">GTATVVQMPEKSPMSMNAATERHVNAKSDEEDLSTTKALTQGTQDINGRNAGRTEDPRMSLEASAKGTSAERTDGTIVLCAATPHETQDQLQDSLQMTPRLPTKGKPSECEQEAEESIKMARHTNRTAQSANPPETSANVDRTALPGGDLAERVHIVDEGDGTERKDLRLPKTESFCEERHQRNRNMEDNIPIANGLPLEGEWTVNPSGEASDPKIDGIESEGCKGGMGKPTELLTMSVEPYVENSSDILRVYLRGTWIQMDRSCMQTDAPSALNRPEMVCVSHGEGARTYLGTGDAKCWVDETDSIGSHMDVPSRHGDILSIETKMNTPANAPDTIRIPRKKLKLPDLPMETTRGCPDEPNGCRNHVDGSSARMDAHTAEDKMESAVNKTVNVRKQKTEAQTKHSPSTPEIETLEPTYRWKRVSVGNGGVYVPLDAPIQTASQMFAFGQLERAGEAIAPEVESGGEAIAPVVEGKRVGNDNGDVDSMTSGDNVDSKRVEAVLLAGDNLPVLSVPPIYPTDRPYRLITWRRQRGHIKIEPRNISQTRNSANAYLGRVNAMRSTWKPKKHVRRLYKLTMESRTLGEPWRDDGRLKIESINISQMEEVKTTYHGCTQVAQPCGNAPERCHRVHRPKRRHG</sequence>
<evidence type="ECO:0000313" key="3">
    <source>
        <dbReference type="Proteomes" id="UP000053989"/>
    </source>
</evidence>
<feature type="non-terminal residue" evidence="2">
    <location>
        <position position="1"/>
    </location>
</feature>
<feature type="region of interest" description="Disordered" evidence="1">
    <location>
        <begin position="1"/>
        <end position="72"/>
    </location>
</feature>
<evidence type="ECO:0000313" key="2">
    <source>
        <dbReference type="EMBL" id="KIM50182.1"/>
    </source>
</evidence>
<keyword evidence="3" id="KW-1185">Reference proteome</keyword>
<dbReference type="Proteomes" id="UP000053989">
    <property type="component" value="Unassembled WGS sequence"/>
</dbReference>
<dbReference type="HOGENOM" id="CLU_018595_0_0_1"/>
<dbReference type="EMBL" id="KN822631">
    <property type="protein sequence ID" value="KIM50182.1"/>
    <property type="molecule type" value="Genomic_DNA"/>
</dbReference>
<evidence type="ECO:0000256" key="1">
    <source>
        <dbReference type="SAM" id="MobiDB-lite"/>
    </source>
</evidence>
<gene>
    <name evidence="2" type="ORF">SCLCIDRAFT_1225471</name>
</gene>
<protein>
    <submittedName>
        <fullName evidence="2">Uncharacterized protein</fullName>
    </submittedName>
</protein>